<dbReference type="PANTHER" id="PTHR14614">
    <property type="entry name" value="HEPATOCELLULAR CARCINOMA-ASSOCIATED ANTIGEN"/>
    <property type="match status" value="1"/>
</dbReference>
<evidence type="ECO:0000313" key="1">
    <source>
        <dbReference type="EMBL" id="KAK3258619.1"/>
    </source>
</evidence>
<proteinExistence type="predicted"/>
<dbReference type="EMBL" id="LGRX02019402">
    <property type="protein sequence ID" value="KAK3258619.1"/>
    <property type="molecule type" value="Genomic_DNA"/>
</dbReference>
<protein>
    <submittedName>
        <fullName evidence="1">Uncharacterized protein</fullName>
    </submittedName>
</protein>
<comment type="caution">
    <text evidence="1">The sequence shown here is derived from an EMBL/GenBank/DDBJ whole genome shotgun (WGS) entry which is preliminary data.</text>
</comment>
<dbReference type="SUPFAM" id="SSF53335">
    <property type="entry name" value="S-adenosyl-L-methionine-dependent methyltransferases"/>
    <property type="match status" value="1"/>
</dbReference>
<dbReference type="AlphaFoldDB" id="A0AAE0KSA9"/>
<dbReference type="InterPro" id="IPR019410">
    <property type="entry name" value="Methyltransf_16"/>
</dbReference>
<reference evidence="1 2" key="1">
    <citation type="journal article" date="2015" name="Genome Biol. Evol.">
        <title>Comparative Genomics of a Bacterivorous Green Alga Reveals Evolutionary Causalities and Consequences of Phago-Mixotrophic Mode of Nutrition.</title>
        <authorList>
            <person name="Burns J.A."/>
            <person name="Paasch A."/>
            <person name="Narechania A."/>
            <person name="Kim E."/>
        </authorList>
    </citation>
    <scope>NUCLEOTIDE SEQUENCE [LARGE SCALE GENOMIC DNA]</scope>
    <source>
        <strain evidence="1 2">PLY_AMNH</strain>
    </source>
</reference>
<gene>
    <name evidence="1" type="ORF">CYMTET_32342</name>
</gene>
<dbReference type="Pfam" id="PF10294">
    <property type="entry name" value="Methyltransf_16"/>
    <property type="match status" value="1"/>
</dbReference>
<dbReference type="Gene3D" id="3.40.50.150">
    <property type="entry name" value="Vaccinia Virus protein VP39"/>
    <property type="match status" value="1"/>
</dbReference>
<name>A0AAE0KSA9_9CHLO</name>
<keyword evidence="2" id="KW-1185">Reference proteome</keyword>
<sequence length="231" mass="25116">MNTALGRHFDGDAIWAEVWPSAVGMANEIVENPEWVKEKTVYEIGSGIGVAGIAAAIAGAQEVTISDREPRALYCGLLSAQENGVHAEPLPAEISVVDGVSLPHLPSNPSSLPSSLLRAEVLDWYAEPSPKLAQAFDVVLLCDVLFEASAVPAIARHTCHLLKPEGIVLLGDATFRAGKEGLRKAFIEKLFEISGREMYIKHSRHCGRLFWSLGCSKWRKLYPSGQTYLHG</sequence>
<accession>A0AAE0KSA9</accession>
<dbReference type="PANTHER" id="PTHR14614:SF132">
    <property type="entry name" value="PROTEIN-LYSINE METHYLTRANSFERASE C42C1.13"/>
    <property type="match status" value="1"/>
</dbReference>
<dbReference type="InterPro" id="IPR029063">
    <property type="entry name" value="SAM-dependent_MTases_sf"/>
</dbReference>
<evidence type="ECO:0000313" key="2">
    <source>
        <dbReference type="Proteomes" id="UP001190700"/>
    </source>
</evidence>
<organism evidence="1 2">
    <name type="scientific">Cymbomonas tetramitiformis</name>
    <dbReference type="NCBI Taxonomy" id="36881"/>
    <lineage>
        <taxon>Eukaryota</taxon>
        <taxon>Viridiplantae</taxon>
        <taxon>Chlorophyta</taxon>
        <taxon>Pyramimonadophyceae</taxon>
        <taxon>Pyramimonadales</taxon>
        <taxon>Pyramimonadaceae</taxon>
        <taxon>Cymbomonas</taxon>
    </lineage>
</organism>
<dbReference type="Proteomes" id="UP001190700">
    <property type="component" value="Unassembled WGS sequence"/>
</dbReference>